<keyword evidence="1" id="KW-0812">Transmembrane</keyword>
<keyword evidence="1" id="KW-1133">Transmembrane helix</keyword>
<protein>
    <recommendedName>
        <fullName evidence="3">Holin</fullName>
    </recommendedName>
</protein>
<dbReference type="AlphaFoldDB" id="A0A0F9CK10"/>
<feature type="transmembrane region" description="Helical" evidence="1">
    <location>
        <begin position="37"/>
        <end position="56"/>
    </location>
</feature>
<sequence>MDSKPWYASKTIWANIVAFAGTMGLIFGVDLGLTPEVQAQIVAATMAVVNVVLRLITTRAVK</sequence>
<comment type="caution">
    <text evidence="2">The sequence shown here is derived from an EMBL/GenBank/DDBJ whole genome shotgun (WGS) entry which is preliminary data.</text>
</comment>
<evidence type="ECO:0000313" key="2">
    <source>
        <dbReference type="EMBL" id="KKK96966.1"/>
    </source>
</evidence>
<accession>A0A0F9CK10</accession>
<evidence type="ECO:0008006" key="3">
    <source>
        <dbReference type="Google" id="ProtNLM"/>
    </source>
</evidence>
<dbReference type="EMBL" id="LAZR01046255">
    <property type="protein sequence ID" value="KKK96966.1"/>
    <property type="molecule type" value="Genomic_DNA"/>
</dbReference>
<feature type="transmembrane region" description="Helical" evidence="1">
    <location>
        <begin position="12"/>
        <end position="31"/>
    </location>
</feature>
<evidence type="ECO:0000256" key="1">
    <source>
        <dbReference type="SAM" id="Phobius"/>
    </source>
</evidence>
<organism evidence="2">
    <name type="scientific">marine sediment metagenome</name>
    <dbReference type="NCBI Taxonomy" id="412755"/>
    <lineage>
        <taxon>unclassified sequences</taxon>
        <taxon>metagenomes</taxon>
        <taxon>ecological metagenomes</taxon>
    </lineage>
</organism>
<gene>
    <name evidence="2" type="ORF">LCGC14_2657490</name>
</gene>
<name>A0A0F9CK10_9ZZZZ</name>
<keyword evidence="1" id="KW-0472">Membrane</keyword>
<proteinExistence type="predicted"/>
<reference evidence="2" key="1">
    <citation type="journal article" date="2015" name="Nature">
        <title>Complex archaea that bridge the gap between prokaryotes and eukaryotes.</title>
        <authorList>
            <person name="Spang A."/>
            <person name="Saw J.H."/>
            <person name="Jorgensen S.L."/>
            <person name="Zaremba-Niedzwiedzka K."/>
            <person name="Martijn J."/>
            <person name="Lind A.E."/>
            <person name="van Eijk R."/>
            <person name="Schleper C."/>
            <person name="Guy L."/>
            <person name="Ettema T.J."/>
        </authorList>
    </citation>
    <scope>NUCLEOTIDE SEQUENCE</scope>
</reference>